<reference evidence="20 21" key="1">
    <citation type="submission" date="2014-04" db="EMBL/GenBank/DDBJ databases">
        <authorList>
            <consortium name="DOE Joint Genome Institute"/>
            <person name="Kuo A."/>
            <person name="Kohler A."/>
            <person name="Nagy L.G."/>
            <person name="Floudas D."/>
            <person name="Copeland A."/>
            <person name="Barry K.W."/>
            <person name="Cichocki N."/>
            <person name="Veneault-Fourrey C."/>
            <person name="LaButti K."/>
            <person name="Lindquist E.A."/>
            <person name="Lipzen A."/>
            <person name="Lundell T."/>
            <person name="Morin E."/>
            <person name="Murat C."/>
            <person name="Sun H."/>
            <person name="Tunlid A."/>
            <person name="Henrissat B."/>
            <person name="Grigoriev I.V."/>
            <person name="Hibbett D.S."/>
            <person name="Martin F."/>
            <person name="Nordberg H.P."/>
            <person name="Cantor M.N."/>
            <person name="Hua S.X."/>
        </authorList>
    </citation>
    <scope>NUCLEOTIDE SEQUENCE [LARGE SCALE GENOMIC DNA]</scope>
    <source>
        <strain evidence="20 21">Foug A</strain>
    </source>
</reference>
<reference evidence="21" key="2">
    <citation type="submission" date="2015-01" db="EMBL/GenBank/DDBJ databases">
        <title>Evolutionary Origins and Diversification of the Mycorrhizal Mutualists.</title>
        <authorList>
            <consortium name="DOE Joint Genome Institute"/>
            <consortium name="Mycorrhizal Genomics Consortium"/>
            <person name="Kohler A."/>
            <person name="Kuo A."/>
            <person name="Nagy L.G."/>
            <person name="Floudas D."/>
            <person name="Copeland A."/>
            <person name="Barry K.W."/>
            <person name="Cichocki N."/>
            <person name="Veneault-Fourrey C."/>
            <person name="LaButti K."/>
            <person name="Lindquist E.A."/>
            <person name="Lipzen A."/>
            <person name="Lundell T."/>
            <person name="Morin E."/>
            <person name="Murat C."/>
            <person name="Riley R."/>
            <person name="Ohm R."/>
            <person name="Sun H."/>
            <person name="Tunlid A."/>
            <person name="Henrissat B."/>
            <person name="Grigoriev I.V."/>
            <person name="Hibbett D.S."/>
            <person name="Martin F."/>
        </authorList>
    </citation>
    <scope>NUCLEOTIDE SEQUENCE [LARGE SCALE GENOMIC DNA]</scope>
    <source>
        <strain evidence="21">Foug A</strain>
    </source>
</reference>
<evidence type="ECO:0000256" key="16">
    <source>
        <dbReference type="ARBA" id="ARBA00047493"/>
    </source>
</evidence>
<dbReference type="SUPFAM" id="SSF53244">
    <property type="entry name" value="MurD-like peptide ligases, peptide-binding domain"/>
    <property type="match status" value="1"/>
</dbReference>
<dbReference type="GO" id="GO:0006730">
    <property type="term" value="P:one-carbon metabolic process"/>
    <property type="evidence" value="ECO:0007669"/>
    <property type="project" value="UniProtKB-KW"/>
</dbReference>
<evidence type="ECO:0000256" key="1">
    <source>
        <dbReference type="ARBA" id="ARBA00004273"/>
    </source>
</evidence>
<evidence type="ECO:0000256" key="8">
    <source>
        <dbReference type="ARBA" id="ARBA00022598"/>
    </source>
</evidence>
<dbReference type="FunCoup" id="A0A0C2ZRG4">
    <property type="interactions" value="443"/>
</dbReference>
<evidence type="ECO:0000256" key="11">
    <source>
        <dbReference type="ARBA" id="ARBA00022792"/>
    </source>
</evidence>
<dbReference type="InterPro" id="IPR001645">
    <property type="entry name" value="Folylpolyglutamate_synth"/>
</dbReference>
<dbReference type="Proteomes" id="UP000053989">
    <property type="component" value="Unassembled WGS sequence"/>
</dbReference>
<dbReference type="UniPathway" id="UPA00850"/>
<dbReference type="STRING" id="1036808.A0A0C2ZRG4"/>
<feature type="binding site" evidence="19">
    <location>
        <position position="94"/>
    </location>
    <ligand>
        <name>Mg(2+)</name>
        <dbReference type="ChEBI" id="CHEBI:18420"/>
        <label>1</label>
    </ligand>
</feature>
<evidence type="ECO:0000256" key="4">
    <source>
        <dbReference type="ARBA" id="ARBA00005150"/>
    </source>
</evidence>
<evidence type="ECO:0000256" key="15">
    <source>
        <dbReference type="ARBA" id="ARBA00023136"/>
    </source>
</evidence>
<keyword evidence="21" id="KW-1185">Reference proteome</keyword>
<evidence type="ECO:0000256" key="10">
    <source>
        <dbReference type="ARBA" id="ARBA00022741"/>
    </source>
</evidence>
<dbReference type="GO" id="GO:0005829">
    <property type="term" value="C:cytosol"/>
    <property type="evidence" value="ECO:0007669"/>
    <property type="project" value="TreeGrafter"/>
</dbReference>
<evidence type="ECO:0000256" key="14">
    <source>
        <dbReference type="ARBA" id="ARBA00023128"/>
    </source>
</evidence>
<proteinExistence type="inferred from homology"/>
<keyword evidence="12 18" id="KW-0067">ATP-binding</keyword>
<evidence type="ECO:0000256" key="6">
    <source>
        <dbReference type="ARBA" id="ARBA00022490"/>
    </source>
</evidence>
<dbReference type="PROSITE" id="PS01011">
    <property type="entry name" value="FOLYLPOLYGLU_SYNT_1"/>
    <property type="match status" value="1"/>
</dbReference>
<dbReference type="Gene3D" id="3.40.1190.10">
    <property type="entry name" value="Mur-like, catalytic domain"/>
    <property type="match status" value="1"/>
</dbReference>
<dbReference type="EMBL" id="KN822030">
    <property type="protein sequence ID" value="KIM64108.1"/>
    <property type="molecule type" value="Genomic_DNA"/>
</dbReference>
<evidence type="ECO:0000256" key="13">
    <source>
        <dbReference type="ARBA" id="ARBA00022842"/>
    </source>
</evidence>
<sequence>MATRSYQDAIDHLNTLQTSAADLEAAKVARTRMNPNPIPKMIEFLERIDHTCEDLNKLNVIHITGTKGKGSTSAFTDSIIRHAKPNWKVGLYTSPHLVAVRERIRIGGEPLSEEDFTKYFFDVWDKLQKNGPRTPDFPAMPNYFRYLTLMAFHVFLSEKVDATILEVGVGGVSDSTNIVPKPIVTGITALGLDHTSTLGKTIEAIAEKKGGIYKNGVPALSVNQPEEGLSVLKEKAEELQALYFMEVSSFPGSESIKLGLAGEHQVQNAALAVQMAHIFLSSMDGSDPRPEPLSQLPEPFATGLVNTKWPGRCQTVYDPNHQNTTWYLDGAHTAESLSCCVQWFVHPGVGLPVAHESPPTRFLIFNCTKGRSGLNLISEILDKTKELLLQHGSEVKVENFFDIVIFCSNVTYADGHFKGDLTSRSISTADLEELKKQHELADIWTELLPTFPREAIHVVASIEHAIQTLQRLSNPSDKMSVLVTGSLHLVGGLIEVAGLSSVAL</sequence>
<feature type="binding site" evidence="19">
    <location>
        <position position="166"/>
    </location>
    <ligand>
        <name>Mg(2+)</name>
        <dbReference type="ChEBI" id="CHEBI:18420"/>
        <label>1</label>
    </ligand>
</feature>
<organism evidence="20 21">
    <name type="scientific">Scleroderma citrinum Foug A</name>
    <dbReference type="NCBI Taxonomy" id="1036808"/>
    <lineage>
        <taxon>Eukaryota</taxon>
        <taxon>Fungi</taxon>
        <taxon>Dikarya</taxon>
        <taxon>Basidiomycota</taxon>
        <taxon>Agaricomycotina</taxon>
        <taxon>Agaricomycetes</taxon>
        <taxon>Agaricomycetidae</taxon>
        <taxon>Boletales</taxon>
        <taxon>Sclerodermatineae</taxon>
        <taxon>Sclerodermataceae</taxon>
        <taxon>Scleroderma</taxon>
    </lineage>
</organism>
<keyword evidence="6" id="KW-0963">Cytoplasm</keyword>
<keyword evidence="14" id="KW-0496">Mitochondrion</keyword>
<dbReference type="NCBIfam" id="TIGR01499">
    <property type="entry name" value="folC"/>
    <property type="match status" value="1"/>
</dbReference>
<feature type="binding site" evidence="18">
    <location>
        <position position="329"/>
    </location>
    <ligand>
        <name>ATP</name>
        <dbReference type="ChEBI" id="CHEBI:30616"/>
    </ligand>
</feature>
<keyword evidence="13 19" id="KW-0460">Magnesium</keyword>
<dbReference type="Gene3D" id="3.90.190.20">
    <property type="entry name" value="Mur ligase, C-terminal domain"/>
    <property type="match status" value="1"/>
</dbReference>
<comment type="pathway">
    <text evidence="4 17">Cofactor biosynthesis; tetrahydrofolylpolyglutamate biosynthesis.</text>
</comment>
<feature type="binding site" evidence="18">
    <location>
        <position position="312"/>
    </location>
    <ligand>
        <name>ATP</name>
        <dbReference type="ChEBI" id="CHEBI:30616"/>
    </ligand>
</feature>
<dbReference type="InParanoid" id="A0A0C2ZRG4"/>
<name>A0A0C2ZRG4_9AGAM</name>
<dbReference type="GO" id="GO:0046872">
    <property type="term" value="F:metal ion binding"/>
    <property type="evidence" value="ECO:0007669"/>
    <property type="project" value="UniProtKB-KW"/>
</dbReference>
<evidence type="ECO:0000256" key="18">
    <source>
        <dbReference type="PIRSR" id="PIRSR038895-1"/>
    </source>
</evidence>
<dbReference type="AlphaFoldDB" id="A0A0C2ZRG4"/>
<dbReference type="InterPro" id="IPR036615">
    <property type="entry name" value="Mur_ligase_C_dom_sf"/>
</dbReference>
<gene>
    <name evidence="20" type="ORF">SCLCIDRAFT_15336</name>
</gene>
<keyword evidence="15" id="KW-0472">Membrane</keyword>
<accession>A0A0C2ZRG4</accession>
<feature type="binding site" evidence="19">
    <location>
        <position position="194"/>
    </location>
    <ligand>
        <name>Mg(2+)</name>
        <dbReference type="ChEBI" id="CHEBI:18420"/>
        <label>1</label>
    </ligand>
</feature>
<dbReference type="GO" id="GO:0005743">
    <property type="term" value="C:mitochondrial inner membrane"/>
    <property type="evidence" value="ECO:0007669"/>
    <property type="project" value="UniProtKB-SubCell"/>
</dbReference>
<keyword evidence="8 17" id="KW-0436">Ligase</keyword>
<dbReference type="SUPFAM" id="SSF53623">
    <property type="entry name" value="MurD-like peptide ligases, catalytic domain"/>
    <property type="match status" value="1"/>
</dbReference>
<comment type="subcellular location">
    <subcellularLocation>
        <location evidence="3">Cytoplasm</location>
    </subcellularLocation>
    <subcellularLocation>
        <location evidence="1">Mitochondrion inner membrane</location>
    </subcellularLocation>
    <subcellularLocation>
        <location evidence="2">Mitochondrion matrix</location>
    </subcellularLocation>
</comment>
<dbReference type="GO" id="GO:0004326">
    <property type="term" value="F:tetrahydrofolylpolyglutamate synthase activity"/>
    <property type="evidence" value="ECO:0007669"/>
    <property type="project" value="UniProtKB-EC"/>
</dbReference>
<evidence type="ECO:0000256" key="7">
    <source>
        <dbReference type="ARBA" id="ARBA00022563"/>
    </source>
</evidence>
<dbReference type="InterPro" id="IPR036565">
    <property type="entry name" value="Mur-like_cat_sf"/>
</dbReference>
<dbReference type="PANTHER" id="PTHR11136">
    <property type="entry name" value="FOLYLPOLYGLUTAMATE SYNTHASE-RELATED"/>
    <property type="match status" value="1"/>
</dbReference>
<dbReference type="HOGENOM" id="CLU_015869_0_1_1"/>
<evidence type="ECO:0000256" key="3">
    <source>
        <dbReference type="ARBA" id="ARBA00004496"/>
    </source>
</evidence>
<comment type="similarity">
    <text evidence="5 17">Belongs to the folylpolyglutamate synthase family.</text>
</comment>
<dbReference type="PROSITE" id="PS01012">
    <property type="entry name" value="FOLYLPOLYGLU_SYNT_2"/>
    <property type="match status" value="1"/>
</dbReference>
<evidence type="ECO:0000256" key="19">
    <source>
        <dbReference type="PIRSR" id="PIRSR038895-2"/>
    </source>
</evidence>
<comment type="function">
    <text evidence="17">Catalyzes conversion of folates to polyglutamate derivatives allowing concentration of folate compounds in the cell and the intracellular retention of these cofactors, which are important substrates for most of the folate-dependent enzymes that are involved in one-carbon transfer reactions involved in purine, pyrimidine and amino acid synthesis.</text>
</comment>
<evidence type="ECO:0000256" key="2">
    <source>
        <dbReference type="ARBA" id="ARBA00004305"/>
    </source>
</evidence>
<evidence type="ECO:0000256" key="17">
    <source>
        <dbReference type="PIRNR" id="PIRNR038895"/>
    </source>
</evidence>
<dbReference type="GO" id="GO:0005759">
    <property type="term" value="C:mitochondrial matrix"/>
    <property type="evidence" value="ECO:0007669"/>
    <property type="project" value="UniProtKB-SubCell"/>
</dbReference>
<dbReference type="EC" id="6.3.2.17" evidence="17"/>
<evidence type="ECO:0000313" key="21">
    <source>
        <dbReference type="Proteomes" id="UP000053989"/>
    </source>
</evidence>
<keyword evidence="7 17" id="KW-0554">One-carbon metabolism</keyword>
<evidence type="ECO:0000313" key="20">
    <source>
        <dbReference type="EMBL" id="KIM64108.1"/>
    </source>
</evidence>
<dbReference type="InterPro" id="IPR018109">
    <property type="entry name" value="Folylpolyglutamate_synth_CS"/>
</dbReference>
<keyword evidence="9 19" id="KW-0479">Metal-binding</keyword>
<evidence type="ECO:0000256" key="9">
    <source>
        <dbReference type="ARBA" id="ARBA00022723"/>
    </source>
</evidence>
<dbReference type="GO" id="GO:0005524">
    <property type="term" value="F:ATP binding"/>
    <property type="evidence" value="ECO:0007669"/>
    <property type="project" value="UniProtKB-KW"/>
</dbReference>
<protein>
    <recommendedName>
        <fullName evidence="17">Folylpolyglutamate synthase</fullName>
        <ecNumber evidence="17">6.3.2.17</ecNumber>
    </recommendedName>
    <alternativeName>
        <fullName evidence="17">Folylpoly-gamma-glutamate synthetase</fullName>
    </alternativeName>
    <alternativeName>
        <fullName evidence="17">Tetrahydrofolylpolyglutamate synthase</fullName>
    </alternativeName>
</protein>
<evidence type="ECO:0000256" key="12">
    <source>
        <dbReference type="ARBA" id="ARBA00022840"/>
    </source>
</evidence>
<dbReference type="InterPro" id="IPR023600">
    <property type="entry name" value="Folylpolyglutamate_synth_euk"/>
</dbReference>
<keyword evidence="11" id="KW-0999">Mitochondrion inner membrane</keyword>
<comment type="cofactor">
    <cofactor evidence="17">
        <name>a monovalent cation</name>
        <dbReference type="ChEBI" id="CHEBI:60242"/>
    </cofactor>
    <text evidence="17">A monovalent cation.</text>
</comment>
<comment type="catalytic activity">
    <reaction evidence="16 17">
        <text>(6S)-5,6,7,8-tetrahydrofolyl-(gamma-L-Glu)(n) + L-glutamate + ATP = (6S)-5,6,7,8-tetrahydrofolyl-(gamma-L-Glu)(n+1) + ADP + phosphate + H(+)</text>
        <dbReference type="Rhea" id="RHEA:10580"/>
        <dbReference type="Rhea" id="RHEA-COMP:14738"/>
        <dbReference type="Rhea" id="RHEA-COMP:14740"/>
        <dbReference type="ChEBI" id="CHEBI:15378"/>
        <dbReference type="ChEBI" id="CHEBI:29985"/>
        <dbReference type="ChEBI" id="CHEBI:30616"/>
        <dbReference type="ChEBI" id="CHEBI:43474"/>
        <dbReference type="ChEBI" id="CHEBI:141005"/>
        <dbReference type="ChEBI" id="CHEBI:456216"/>
        <dbReference type="EC" id="6.3.2.17"/>
    </reaction>
</comment>
<evidence type="ECO:0000256" key="5">
    <source>
        <dbReference type="ARBA" id="ARBA00008276"/>
    </source>
</evidence>
<keyword evidence="10 18" id="KW-0547">Nucleotide-binding</keyword>
<dbReference type="PANTHER" id="PTHR11136:SF5">
    <property type="entry name" value="FOLYLPOLYGLUTAMATE SYNTHASE, MITOCHONDRIAL"/>
    <property type="match status" value="1"/>
</dbReference>
<dbReference type="OrthoDB" id="5212574at2759"/>
<dbReference type="PIRSF" id="PIRSF038895">
    <property type="entry name" value="FPGS"/>
    <property type="match status" value="1"/>
</dbReference>